<dbReference type="EMBL" id="GBEZ01000319">
    <property type="protein sequence ID" value="JAC84559.1"/>
    <property type="molecule type" value="Transcribed_RNA"/>
</dbReference>
<gene>
    <name evidence="2" type="ORF">TSPGSL018_691</name>
</gene>
<accession>A0A061SNB7</accession>
<dbReference type="AlphaFoldDB" id="A0A061SNB7"/>
<evidence type="ECO:0000256" key="1">
    <source>
        <dbReference type="SAM" id="MobiDB-lite"/>
    </source>
</evidence>
<evidence type="ECO:0000313" key="2">
    <source>
        <dbReference type="EMBL" id="JAC84559.1"/>
    </source>
</evidence>
<organism evidence="2">
    <name type="scientific">Tetraselmis sp. GSL018</name>
    <dbReference type="NCBI Taxonomy" id="582737"/>
    <lineage>
        <taxon>Eukaryota</taxon>
        <taxon>Viridiplantae</taxon>
        <taxon>Chlorophyta</taxon>
        <taxon>core chlorophytes</taxon>
        <taxon>Chlorodendrophyceae</taxon>
        <taxon>Chlorodendrales</taxon>
        <taxon>Chlorodendraceae</taxon>
        <taxon>Tetraselmis</taxon>
    </lineage>
</organism>
<proteinExistence type="predicted"/>
<sequence length="50" mass="5477">MTCYVDSVSGWPHCSADSYYINIVAMARRPGNNSSLPLLHRVHQGGGTRT</sequence>
<reference evidence="2" key="1">
    <citation type="submission" date="2014-05" db="EMBL/GenBank/DDBJ databases">
        <title>The transcriptome of the halophilic microalga Tetraselmis sp. GSL018 isolated from the Great Salt Lake, Utah.</title>
        <authorList>
            <person name="Jinkerson R.E."/>
            <person name="D'Adamo S."/>
            <person name="Posewitz M.C."/>
        </authorList>
    </citation>
    <scope>NUCLEOTIDE SEQUENCE</scope>
    <source>
        <strain evidence="2">GSL018</strain>
    </source>
</reference>
<feature type="region of interest" description="Disordered" evidence="1">
    <location>
        <begin position="31"/>
        <end position="50"/>
    </location>
</feature>
<protein>
    <submittedName>
        <fullName evidence="2">Uncharacterized protein</fullName>
    </submittedName>
</protein>
<name>A0A061SNB7_9CHLO</name>